<dbReference type="InterPro" id="IPR019800">
    <property type="entry name" value="Glyco_hydro_3_AS"/>
</dbReference>
<dbReference type="PANTHER" id="PTHR42715:SF3">
    <property type="entry name" value="BETA-GLUCOSIDASE B-RELATED"/>
    <property type="match status" value="1"/>
</dbReference>
<dbReference type="InterPro" id="IPR026891">
    <property type="entry name" value="Fn3-like"/>
</dbReference>
<dbReference type="InterPro" id="IPR011658">
    <property type="entry name" value="PA14_dom"/>
</dbReference>
<dbReference type="SMART" id="SM00758">
    <property type="entry name" value="PA14"/>
    <property type="match status" value="1"/>
</dbReference>
<evidence type="ECO:0000256" key="2">
    <source>
        <dbReference type="ARBA" id="ARBA00022801"/>
    </source>
</evidence>
<evidence type="ECO:0000256" key="1">
    <source>
        <dbReference type="ARBA" id="ARBA00005336"/>
    </source>
</evidence>
<dbReference type="PROSITE" id="PS51820">
    <property type="entry name" value="PA14"/>
    <property type="match status" value="1"/>
</dbReference>
<sequence length="844" mass="89519">MGVPPTARIDMLLTELTLEEKAALMTGRGIWDANPVERLGIPALKVTDGPNGARGAGILGTGAPVLCIPCGSALGATWDQDLVEELGAVLAAETRARACHVLLAPTVNIHRTPLGGRNFECYSEDPVLTGRTAAAFIRGVQGGGVGTTIKHFVANDSEFERNSIDSVVPDRALREVYLRPFEIAVSEAAPWGLMGSYNRVNGTFACENRWLLTEVLRDEWGFDGIVVTDWFAAKSTAVMAGSGLDLEMPGAGRFYGPTLVAAVEAGEVDEALLDEAARRLLTLLERTGAFDDPFDRPEVELDDPVHRALARRACVGSMVLYRNDGVLPFDAESIGTLAVIGPNAADAMLMGGGSASLVPQHATSPLEAITARLGGGCEVRHEQGAFIERTTRPVRRRQLTGADGSPGFTVEYFDGTEWEGEPRRVATGRDGRLLTIDGEPFSFRAAARLTPEESGEHTLTLVQAGHARVMVDGEVVLDGFTDPPPLGEAFFGTGSVEVGAGVSLVADETVEVVVEYSSADSGFLHGAQVGLRPPEVDDLVDRAVALAAEADAVVLVVGTNDDWETEGRDRESMDLPGAQPELIRRVCAANPRTAVVVNAGSVVTMDWADGAPAVLQSWFGGQEMGDALVDVLFGDAEPGGRLPTTVPHRLSDTPAFTNYPGESGRVYYGEGVFVGYRWYEARDIDVAYPFGHGLGYTAFTWGAARLGDVPSAAALAAGATVTATVAVTNTGDRPGSEVVQCYVAHLDPVVARPPQELRGFAKVHLEPGETAEVVIELDQRAFAYWDPADPGYADRNHRVPVAAGGGHVGHREEAGWYADPGDYEVRLGASSADIRAVMALTLEG</sequence>
<dbReference type="InterPro" id="IPR037524">
    <property type="entry name" value="PA14/GLEYA"/>
</dbReference>
<dbReference type="EMBL" id="UINC01002009">
    <property type="protein sequence ID" value="SUZ91836.1"/>
    <property type="molecule type" value="Genomic_DNA"/>
</dbReference>
<accession>A0A381RJ46</accession>
<keyword evidence="2" id="KW-0378">Hydrolase</keyword>
<dbReference type="InterPro" id="IPR001764">
    <property type="entry name" value="Glyco_hydro_3_N"/>
</dbReference>
<dbReference type="InterPro" id="IPR036962">
    <property type="entry name" value="Glyco_hydro_3_N_sf"/>
</dbReference>
<dbReference type="PANTHER" id="PTHR42715">
    <property type="entry name" value="BETA-GLUCOSIDASE"/>
    <property type="match status" value="1"/>
</dbReference>
<proteinExistence type="inferred from homology"/>
<reference evidence="4" key="1">
    <citation type="submission" date="2018-05" db="EMBL/GenBank/DDBJ databases">
        <authorList>
            <person name="Lanie J.A."/>
            <person name="Ng W.-L."/>
            <person name="Kazmierczak K.M."/>
            <person name="Andrzejewski T.M."/>
            <person name="Davidsen T.M."/>
            <person name="Wayne K.J."/>
            <person name="Tettelin H."/>
            <person name="Glass J.I."/>
            <person name="Rusch D."/>
            <person name="Podicherti R."/>
            <person name="Tsui H.-C.T."/>
            <person name="Winkler M.E."/>
        </authorList>
    </citation>
    <scope>NUCLEOTIDE SEQUENCE</scope>
</reference>
<evidence type="ECO:0000313" key="4">
    <source>
        <dbReference type="EMBL" id="SUZ91836.1"/>
    </source>
</evidence>
<dbReference type="SMART" id="SM01217">
    <property type="entry name" value="Fn3_like"/>
    <property type="match status" value="1"/>
</dbReference>
<dbReference type="SUPFAM" id="SSF52279">
    <property type="entry name" value="Beta-D-glucan exohydrolase, C-terminal domain"/>
    <property type="match status" value="1"/>
</dbReference>
<dbReference type="PROSITE" id="PS00775">
    <property type="entry name" value="GLYCOSYL_HYDROL_F3"/>
    <property type="match status" value="1"/>
</dbReference>
<organism evidence="4">
    <name type="scientific">marine metagenome</name>
    <dbReference type="NCBI Taxonomy" id="408172"/>
    <lineage>
        <taxon>unclassified sequences</taxon>
        <taxon>metagenomes</taxon>
        <taxon>ecological metagenomes</taxon>
    </lineage>
</organism>
<comment type="similarity">
    <text evidence="1">Belongs to the glycosyl hydrolase 3 family.</text>
</comment>
<evidence type="ECO:0000259" key="3">
    <source>
        <dbReference type="PROSITE" id="PS51820"/>
    </source>
</evidence>
<dbReference type="Pfam" id="PF07691">
    <property type="entry name" value="PA14"/>
    <property type="match status" value="1"/>
</dbReference>
<dbReference type="Pfam" id="PF01915">
    <property type="entry name" value="Glyco_hydro_3_C"/>
    <property type="match status" value="1"/>
</dbReference>
<dbReference type="InterPro" id="IPR002772">
    <property type="entry name" value="Glyco_hydro_3_C"/>
</dbReference>
<name>A0A381RJ46_9ZZZZ</name>
<dbReference type="InterPro" id="IPR013783">
    <property type="entry name" value="Ig-like_fold"/>
</dbReference>
<dbReference type="Pfam" id="PF14310">
    <property type="entry name" value="Fn3-like"/>
    <property type="match status" value="1"/>
</dbReference>
<dbReference type="GO" id="GO:0008422">
    <property type="term" value="F:beta-glucosidase activity"/>
    <property type="evidence" value="ECO:0007669"/>
    <property type="project" value="TreeGrafter"/>
</dbReference>
<dbReference type="AlphaFoldDB" id="A0A381RJ46"/>
<protein>
    <recommendedName>
        <fullName evidence="3">PA14 domain-containing protein</fullName>
    </recommendedName>
</protein>
<dbReference type="InterPro" id="IPR050288">
    <property type="entry name" value="Cellulose_deg_GH3"/>
</dbReference>
<dbReference type="InterPro" id="IPR017853">
    <property type="entry name" value="GH"/>
</dbReference>
<dbReference type="Gene3D" id="3.20.20.300">
    <property type="entry name" value="Glycoside hydrolase, family 3, N-terminal domain"/>
    <property type="match status" value="1"/>
</dbReference>
<dbReference type="Pfam" id="PF00933">
    <property type="entry name" value="Glyco_hydro_3"/>
    <property type="match status" value="1"/>
</dbReference>
<dbReference type="Gene3D" id="2.60.120.260">
    <property type="entry name" value="Galactose-binding domain-like"/>
    <property type="match status" value="1"/>
</dbReference>
<dbReference type="InterPro" id="IPR036881">
    <property type="entry name" value="Glyco_hydro_3_C_sf"/>
</dbReference>
<feature type="domain" description="PA14" evidence="3">
    <location>
        <begin position="403"/>
        <end position="545"/>
    </location>
</feature>
<dbReference type="Gene3D" id="3.40.50.1700">
    <property type="entry name" value="Glycoside hydrolase family 3 C-terminal domain"/>
    <property type="match status" value="1"/>
</dbReference>
<dbReference type="PRINTS" id="PR00133">
    <property type="entry name" value="GLHYDRLASE3"/>
</dbReference>
<dbReference type="Gene3D" id="2.60.40.10">
    <property type="entry name" value="Immunoglobulins"/>
    <property type="match status" value="1"/>
</dbReference>
<gene>
    <name evidence="4" type="ORF">METZ01_LOCUS44690</name>
</gene>
<dbReference type="SUPFAM" id="SSF51445">
    <property type="entry name" value="(Trans)glycosidases"/>
    <property type="match status" value="1"/>
</dbReference>
<dbReference type="GO" id="GO:0009251">
    <property type="term" value="P:glucan catabolic process"/>
    <property type="evidence" value="ECO:0007669"/>
    <property type="project" value="TreeGrafter"/>
</dbReference>